<evidence type="ECO:0000256" key="7">
    <source>
        <dbReference type="ARBA" id="ARBA00023180"/>
    </source>
</evidence>
<evidence type="ECO:0000256" key="8">
    <source>
        <dbReference type="ARBA" id="ARBA00023224"/>
    </source>
</evidence>
<dbReference type="GO" id="GO:0007200">
    <property type="term" value="P:phospholipase C-activating G protein-coupled receptor signaling pathway"/>
    <property type="evidence" value="ECO:0007669"/>
    <property type="project" value="TreeGrafter"/>
</dbReference>
<reference evidence="11 12" key="1">
    <citation type="journal article" date="2014" name="Nat. Genet.">
        <title>Whole-genome sequence of a flatfish provides insights into ZW sex chromosome evolution and adaptation to a benthic lifestyle.</title>
        <authorList>
            <person name="Chen S."/>
            <person name="Zhang G."/>
            <person name="Shao C."/>
            <person name="Huang Q."/>
            <person name="Liu G."/>
            <person name="Zhang P."/>
            <person name="Song W."/>
            <person name="An N."/>
            <person name="Chalopin D."/>
            <person name="Volff J.N."/>
            <person name="Hong Y."/>
            <person name="Li Q."/>
            <person name="Sha Z."/>
            <person name="Zhou H."/>
            <person name="Xie M."/>
            <person name="Yu Q."/>
            <person name="Liu Y."/>
            <person name="Xiang H."/>
            <person name="Wang N."/>
            <person name="Wu K."/>
            <person name="Yang C."/>
            <person name="Zhou Q."/>
            <person name="Liao X."/>
            <person name="Yang L."/>
            <person name="Hu Q."/>
            <person name="Zhang J."/>
            <person name="Meng L."/>
            <person name="Jin L."/>
            <person name="Tian Y."/>
            <person name="Lian J."/>
            <person name="Yang J."/>
            <person name="Miao G."/>
            <person name="Liu S."/>
            <person name="Liang Z."/>
            <person name="Yan F."/>
            <person name="Li Y."/>
            <person name="Sun B."/>
            <person name="Zhang H."/>
            <person name="Zhang J."/>
            <person name="Zhu Y."/>
            <person name="Du M."/>
            <person name="Zhao Y."/>
            <person name="Schartl M."/>
            <person name="Tang Q."/>
            <person name="Wang J."/>
        </authorList>
    </citation>
    <scope>NUCLEOTIDE SEQUENCE</scope>
</reference>
<evidence type="ECO:0000259" key="10">
    <source>
        <dbReference type="PROSITE" id="PS50262"/>
    </source>
</evidence>
<sequence length="245" mass="27869">IRITSNNWLSYSYKKTCYIQDTIPYFRDGNFLTPHSFFLLNLTIMDAVFMFFIPPGFLNYLLLHDLKFDAIWNFVYALNLCGRPLTMACICLDCYLAVVHPITYHQRKSLTPRVILVSLVWTLTIASGLGYAFDYTLFATMFPTVPYLVAVVIIGVCDFFIIYTLIKSDPSNNTIHPQKRRALQTVINSLVMTLISYLPPLLIYCIAIPQFSFPGVSCGTKLEEGQSPLPRSSFSIFLGSQTFDT</sequence>
<feature type="domain" description="G-protein coupled receptors family 1 profile" evidence="10">
    <location>
        <begin position="5"/>
        <end position="204"/>
    </location>
</feature>
<name>A0A3P8VPK9_CYNSE</name>
<feature type="transmembrane region" description="Helical" evidence="9">
    <location>
        <begin position="186"/>
        <end position="209"/>
    </location>
</feature>
<evidence type="ECO:0000313" key="11">
    <source>
        <dbReference type="Ensembl" id="ENSCSEP00000014385.1"/>
    </source>
</evidence>
<dbReference type="PANTHER" id="PTHR24232">
    <property type="entry name" value="G-PROTEIN COUPLED RECEPTOR"/>
    <property type="match status" value="1"/>
</dbReference>
<dbReference type="AlphaFoldDB" id="A0A3P8VPK9"/>
<keyword evidence="6" id="KW-0675">Receptor</keyword>
<dbReference type="GO" id="GO:0005886">
    <property type="term" value="C:plasma membrane"/>
    <property type="evidence" value="ECO:0007669"/>
    <property type="project" value="TreeGrafter"/>
</dbReference>
<keyword evidence="8" id="KW-0807">Transducer</keyword>
<evidence type="ECO:0000256" key="6">
    <source>
        <dbReference type="ARBA" id="ARBA00023170"/>
    </source>
</evidence>
<feature type="transmembrane region" description="Helical" evidence="9">
    <location>
        <begin position="74"/>
        <end position="98"/>
    </location>
</feature>
<dbReference type="PANTHER" id="PTHR24232:SF85">
    <property type="entry name" value="G-PROTEIN COUPLED RECEPTOR 4"/>
    <property type="match status" value="1"/>
</dbReference>
<evidence type="ECO:0000256" key="5">
    <source>
        <dbReference type="ARBA" id="ARBA00023136"/>
    </source>
</evidence>
<dbReference type="Pfam" id="PF00001">
    <property type="entry name" value="7tm_1"/>
    <property type="match status" value="1"/>
</dbReference>
<keyword evidence="3 9" id="KW-1133">Transmembrane helix</keyword>
<feature type="transmembrane region" description="Helical" evidence="9">
    <location>
        <begin position="110"/>
        <end position="133"/>
    </location>
</feature>
<dbReference type="Proteomes" id="UP000265120">
    <property type="component" value="Chromosome 8"/>
</dbReference>
<keyword evidence="12" id="KW-1185">Reference proteome</keyword>
<dbReference type="InterPro" id="IPR000276">
    <property type="entry name" value="GPCR_Rhodpsn"/>
</dbReference>
<dbReference type="Ensembl" id="ENSCSET00000014555.1">
    <property type="protein sequence ID" value="ENSCSEP00000014385.1"/>
    <property type="gene ID" value="ENSCSEG00000009262.1"/>
</dbReference>
<dbReference type="GO" id="GO:0035025">
    <property type="term" value="P:positive regulation of Rho protein signal transduction"/>
    <property type="evidence" value="ECO:0007669"/>
    <property type="project" value="TreeGrafter"/>
</dbReference>
<dbReference type="InterPro" id="IPR017452">
    <property type="entry name" value="GPCR_Rhodpsn_7TM"/>
</dbReference>
<accession>A0A3P8VPK9</accession>
<dbReference type="InParanoid" id="A0A3P8VPK9"/>
<protein>
    <recommendedName>
        <fullName evidence="10">G-protein coupled receptors family 1 profile domain-containing protein</fullName>
    </recommendedName>
</protein>
<dbReference type="SUPFAM" id="SSF81321">
    <property type="entry name" value="Family A G protein-coupled receptor-like"/>
    <property type="match status" value="1"/>
</dbReference>
<feature type="transmembrane region" description="Helical" evidence="9">
    <location>
        <begin position="37"/>
        <end position="62"/>
    </location>
</feature>
<evidence type="ECO:0000256" key="2">
    <source>
        <dbReference type="ARBA" id="ARBA00022692"/>
    </source>
</evidence>
<keyword evidence="2 9" id="KW-0812">Transmembrane</keyword>
<reference evidence="11" key="3">
    <citation type="submission" date="2025-09" db="UniProtKB">
        <authorList>
            <consortium name="Ensembl"/>
        </authorList>
    </citation>
    <scope>IDENTIFICATION</scope>
</reference>
<evidence type="ECO:0000313" key="12">
    <source>
        <dbReference type="Proteomes" id="UP000265120"/>
    </source>
</evidence>
<dbReference type="CDD" id="cd00637">
    <property type="entry name" value="7tm_classA_rhodopsin-like"/>
    <property type="match status" value="1"/>
</dbReference>
<organism evidence="11 12">
    <name type="scientific">Cynoglossus semilaevis</name>
    <name type="common">Tongue sole</name>
    <dbReference type="NCBI Taxonomy" id="244447"/>
    <lineage>
        <taxon>Eukaryota</taxon>
        <taxon>Metazoa</taxon>
        <taxon>Chordata</taxon>
        <taxon>Craniata</taxon>
        <taxon>Vertebrata</taxon>
        <taxon>Euteleostomi</taxon>
        <taxon>Actinopterygii</taxon>
        <taxon>Neopterygii</taxon>
        <taxon>Teleostei</taxon>
        <taxon>Neoteleostei</taxon>
        <taxon>Acanthomorphata</taxon>
        <taxon>Carangaria</taxon>
        <taxon>Pleuronectiformes</taxon>
        <taxon>Pleuronectoidei</taxon>
        <taxon>Cynoglossidae</taxon>
        <taxon>Cynoglossinae</taxon>
        <taxon>Cynoglossus</taxon>
    </lineage>
</organism>
<evidence type="ECO:0000256" key="1">
    <source>
        <dbReference type="ARBA" id="ARBA00004141"/>
    </source>
</evidence>
<evidence type="ECO:0000256" key="9">
    <source>
        <dbReference type="SAM" id="Phobius"/>
    </source>
</evidence>
<comment type="subcellular location">
    <subcellularLocation>
        <location evidence="1">Membrane</location>
        <topology evidence="1">Multi-pass membrane protein</topology>
    </subcellularLocation>
</comment>
<dbReference type="GO" id="GO:0004930">
    <property type="term" value="F:G protein-coupled receptor activity"/>
    <property type="evidence" value="ECO:0007669"/>
    <property type="project" value="UniProtKB-KW"/>
</dbReference>
<keyword evidence="4" id="KW-0297">G-protein coupled receptor</keyword>
<evidence type="ECO:0000256" key="3">
    <source>
        <dbReference type="ARBA" id="ARBA00022989"/>
    </source>
</evidence>
<keyword evidence="7" id="KW-0325">Glycoprotein</keyword>
<proteinExistence type="predicted"/>
<reference evidence="11" key="2">
    <citation type="submission" date="2025-08" db="UniProtKB">
        <authorList>
            <consortium name="Ensembl"/>
        </authorList>
    </citation>
    <scope>IDENTIFICATION</scope>
</reference>
<evidence type="ECO:0000256" key="4">
    <source>
        <dbReference type="ARBA" id="ARBA00023040"/>
    </source>
</evidence>
<keyword evidence="5 9" id="KW-0472">Membrane</keyword>
<dbReference type="Gene3D" id="1.20.1070.10">
    <property type="entry name" value="Rhodopsin 7-helix transmembrane proteins"/>
    <property type="match status" value="1"/>
</dbReference>
<feature type="transmembrane region" description="Helical" evidence="9">
    <location>
        <begin position="145"/>
        <end position="166"/>
    </location>
</feature>
<dbReference type="PROSITE" id="PS50262">
    <property type="entry name" value="G_PROTEIN_RECEP_F1_2"/>
    <property type="match status" value="1"/>
</dbReference>